<dbReference type="InterPro" id="IPR035992">
    <property type="entry name" value="Ricin_B-like_lectins"/>
</dbReference>
<dbReference type="EMBL" id="JAOQAZ010000050">
    <property type="protein sequence ID" value="KAJ4244601.1"/>
    <property type="molecule type" value="Genomic_DNA"/>
</dbReference>
<feature type="coiled-coil region" evidence="1">
    <location>
        <begin position="314"/>
        <end position="362"/>
    </location>
</feature>
<reference evidence="3" key="1">
    <citation type="submission" date="2022-09" db="EMBL/GenBank/DDBJ databases">
        <title>Fusarium specimens isolated from Avocado Roots.</title>
        <authorList>
            <person name="Stajich J."/>
            <person name="Roper C."/>
            <person name="Heimlech-Rivalta G."/>
        </authorList>
    </citation>
    <scope>NUCLEOTIDE SEQUENCE</scope>
    <source>
        <strain evidence="3">CF00136</strain>
    </source>
</reference>
<evidence type="ECO:0000313" key="3">
    <source>
        <dbReference type="EMBL" id="KAJ4244601.1"/>
    </source>
</evidence>
<accession>A0A9W8RMV7</accession>
<dbReference type="Proteomes" id="UP001152049">
    <property type="component" value="Unassembled WGS sequence"/>
</dbReference>
<gene>
    <name evidence="3" type="ORF">NW762_014457</name>
</gene>
<dbReference type="InterPro" id="IPR000772">
    <property type="entry name" value="Ricin_B_lectin"/>
</dbReference>
<dbReference type="PROSITE" id="PS50231">
    <property type="entry name" value="RICIN_B_LECTIN"/>
    <property type="match status" value="1"/>
</dbReference>
<evidence type="ECO:0000313" key="4">
    <source>
        <dbReference type="Proteomes" id="UP001152049"/>
    </source>
</evidence>
<dbReference type="Pfam" id="PF14200">
    <property type="entry name" value="RicinB_lectin_2"/>
    <property type="match status" value="1"/>
</dbReference>
<keyword evidence="4" id="KW-1185">Reference proteome</keyword>
<feature type="coiled-coil region" evidence="1">
    <location>
        <begin position="388"/>
        <end position="527"/>
    </location>
</feature>
<dbReference type="SUPFAM" id="SSF50370">
    <property type="entry name" value="Ricin B-like lectins"/>
    <property type="match status" value="1"/>
</dbReference>
<name>A0A9W8RMV7_9HYPO</name>
<dbReference type="AlphaFoldDB" id="A0A9W8RMV7"/>
<evidence type="ECO:0000256" key="1">
    <source>
        <dbReference type="SAM" id="Coils"/>
    </source>
</evidence>
<feature type="domain" description="Ricin B lectin" evidence="2">
    <location>
        <begin position="597"/>
        <end position="689"/>
    </location>
</feature>
<organism evidence="3 4">
    <name type="scientific">Fusarium torreyae</name>
    <dbReference type="NCBI Taxonomy" id="1237075"/>
    <lineage>
        <taxon>Eukaryota</taxon>
        <taxon>Fungi</taxon>
        <taxon>Dikarya</taxon>
        <taxon>Ascomycota</taxon>
        <taxon>Pezizomycotina</taxon>
        <taxon>Sordariomycetes</taxon>
        <taxon>Hypocreomycetidae</taxon>
        <taxon>Hypocreales</taxon>
        <taxon>Nectriaceae</taxon>
        <taxon>Fusarium</taxon>
    </lineage>
</organism>
<protein>
    <recommendedName>
        <fullName evidence="2">Ricin B lectin domain-containing protein</fullName>
    </recommendedName>
</protein>
<evidence type="ECO:0000259" key="2">
    <source>
        <dbReference type="Pfam" id="PF14200"/>
    </source>
</evidence>
<dbReference type="Gene3D" id="2.80.10.50">
    <property type="match status" value="1"/>
</dbReference>
<keyword evidence="1" id="KW-0175">Coiled coil</keyword>
<comment type="caution">
    <text evidence="3">The sequence shown here is derived from an EMBL/GenBank/DDBJ whole genome shotgun (WGS) entry which is preliminary data.</text>
</comment>
<dbReference type="CDD" id="cd00161">
    <property type="entry name" value="beta-trefoil_Ricin-like"/>
    <property type="match status" value="1"/>
</dbReference>
<dbReference type="SUPFAM" id="SSF57997">
    <property type="entry name" value="Tropomyosin"/>
    <property type="match status" value="1"/>
</dbReference>
<dbReference type="OrthoDB" id="4332097at2759"/>
<proteinExistence type="predicted"/>
<sequence length="709" mass="79672">MFVYEGRLDWKPYGDNETFVIILPDGPVRVGDTAYLFSQWTKDAQGTKKANWFQKSAIEKVSKTGNTDDVFVVRGSYYSWEITTSEVYSKLKVTMSNPTGYKTYMDFKRIWQSQGEQSTGPARIWTGKISWSRYASDEMAIFIVPEGFGQGKPVLSLWQWTHDDSGTANSPSFRAEQQKIESGTGKGVKFSYNSYYNITCNWDEKTEKLAVHMKGPEANQDLGEFTLAALIDRHSHDWNPPEFSAPQKAELEVRLPQPQPSLPRVLTPLPFPNTLIETVRHTIAYADQAGYLAKYAQDRFTALDADFHARSEQLNTANSENSDLKKEIKKLADELTVHKATTNDLNERLTAAQAAASEAQATIAAKDADIKKNANASREHDLNDHKTIDRLAAQLQYEQSSKAELQNNFNEQSKRLVEAEARAKIAADNVIGLTARLAIVEAQLEVERKDGERLKAENKNMSEKIAQLEKEVMGLQRQLKQALEDVESQKELVNLKSKTIGEQADEIIEHEKKVREKTIALDKLQTEFLGKKQELTHHFNEVHGSSNAPQGLKLRFRCNVRSEHSSRQDVFVDLSGGGGNTPAVQAFSGGSNKWNLNQIWDIYSAPDSNNRVIIKNTGNGYVLWSAGHDQYVRCNKDHSTSDLAAQWDLNTTVDYINDNTQVRFYNAKDKTCLDLAGGNTANCTPFITYNAHNGSNQAFKLLKHQGLSL</sequence>